<evidence type="ECO:0000313" key="1">
    <source>
        <dbReference type="Proteomes" id="UP000492821"/>
    </source>
</evidence>
<dbReference type="Proteomes" id="UP000492821">
    <property type="component" value="Unassembled WGS sequence"/>
</dbReference>
<accession>A0A7E4W3E8</accession>
<organism evidence="1 2">
    <name type="scientific">Panagrellus redivivus</name>
    <name type="common">Microworm</name>
    <dbReference type="NCBI Taxonomy" id="6233"/>
    <lineage>
        <taxon>Eukaryota</taxon>
        <taxon>Metazoa</taxon>
        <taxon>Ecdysozoa</taxon>
        <taxon>Nematoda</taxon>
        <taxon>Chromadorea</taxon>
        <taxon>Rhabditida</taxon>
        <taxon>Tylenchina</taxon>
        <taxon>Panagrolaimomorpha</taxon>
        <taxon>Panagrolaimoidea</taxon>
        <taxon>Panagrolaimidae</taxon>
        <taxon>Panagrellus</taxon>
    </lineage>
</organism>
<evidence type="ECO:0000313" key="2">
    <source>
        <dbReference type="WBParaSite" id="Pan_g5639.t1"/>
    </source>
</evidence>
<dbReference type="AlphaFoldDB" id="A0A7E4W3E8"/>
<name>A0A7E4W3E8_PANRE</name>
<reference evidence="1" key="1">
    <citation type="journal article" date="2013" name="Genetics">
        <title>The draft genome and transcriptome of Panagrellus redivivus are shaped by the harsh demands of a free-living lifestyle.</title>
        <authorList>
            <person name="Srinivasan J."/>
            <person name="Dillman A.R."/>
            <person name="Macchietto M.G."/>
            <person name="Heikkinen L."/>
            <person name="Lakso M."/>
            <person name="Fracchia K.M."/>
            <person name="Antoshechkin I."/>
            <person name="Mortazavi A."/>
            <person name="Wong G."/>
            <person name="Sternberg P.W."/>
        </authorList>
    </citation>
    <scope>NUCLEOTIDE SEQUENCE [LARGE SCALE GENOMIC DNA]</scope>
    <source>
        <strain evidence="1">MT8872</strain>
    </source>
</reference>
<proteinExistence type="predicted"/>
<protein>
    <submittedName>
        <fullName evidence="2">Uncharacterized protein</fullName>
    </submittedName>
</protein>
<keyword evidence="1" id="KW-1185">Reference proteome</keyword>
<reference evidence="2" key="2">
    <citation type="submission" date="2020-10" db="UniProtKB">
        <authorList>
            <consortium name="WormBaseParasite"/>
        </authorList>
    </citation>
    <scope>IDENTIFICATION</scope>
</reference>
<sequence length="132" mass="15061">MPAETRQMSMPRPKPVIPGLRACITVTRRNQHVKHAAPLRRSCPQRHATCRCPARSQFPLNWSPRLHYRHLSQSTQLPLWSTPFHLIQPSLNLPNPQRTLYSADKNAFCVDSATPDPHFHSVTLSDDALNCH</sequence>
<dbReference type="WBParaSite" id="Pan_g5639.t1">
    <property type="protein sequence ID" value="Pan_g5639.t1"/>
    <property type="gene ID" value="Pan_g5639"/>
</dbReference>